<dbReference type="Gene3D" id="1.20.1280.50">
    <property type="match status" value="1"/>
</dbReference>
<comment type="caution">
    <text evidence="2">The sequence shown here is derived from an EMBL/GenBank/DDBJ whole genome shotgun (WGS) entry which is preliminary data.</text>
</comment>
<dbReference type="SUPFAM" id="SSF81383">
    <property type="entry name" value="F-box domain"/>
    <property type="match status" value="1"/>
</dbReference>
<accession>A0A6D2LDJ3</accession>
<evidence type="ECO:0000313" key="2">
    <source>
        <dbReference type="EMBL" id="CAA7057835.1"/>
    </source>
</evidence>
<dbReference type="InterPro" id="IPR036047">
    <property type="entry name" value="F-box-like_dom_sf"/>
</dbReference>
<protein>
    <recommendedName>
        <fullName evidence="1">F-box domain-containing protein</fullName>
    </recommendedName>
</protein>
<organism evidence="2 3">
    <name type="scientific">Microthlaspi erraticum</name>
    <dbReference type="NCBI Taxonomy" id="1685480"/>
    <lineage>
        <taxon>Eukaryota</taxon>
        <taxon>Viridiplantae</taxon>
        <taxon>Streptophyta</taxon>
        <taxon>Embryophyta</taxon>
        <taxon>Tracheophyta</taxon>
        <taxon>Spermatophyta</taxon>
        <taxon>Magnoliopsida</taxon>
        <taxon>eudicotyledons</taxon>
        <taxon>Gunneridae</taxon>
        <taxon>Pentapetalae</taxon>
        <taxon>rosids</taxon>
        <taxon>malvids</taxon>
        <taxon>Brassicales</taxon>
        <taxon>Brassicaceae</taxon>
        <taxon>Coluteocarpeae</taxon>
        <taxon>Microthlaspi</taxon>
    </lineage>
</organism>
<dbReference type="Pfam" id="PF00646">
    <property type="entry name" value="F-box"/>
    <property type="match status" value="1"/>
</dbReference>
<feature type="domain" description="F-box" evidence="1">
    <location>
        <begin position="41"/>
        <end position="81"/>
    </location>
</feature>
<dbReference type="SMART" id="SM00256">
    <property type="entry name" value="FBOX"/>
    <property type="match status" value="1"/>
</dbReference>
<dbReference type="PANTHER" id="PTHR44259:SF25">
    <property type="entry name" value="F-BOX DOMAIN-CONTAINING PROTEIN"/>
    <property type="match status" value="1"/>
</dbReference>
<evidence type="ECO:0000313" key="3">
    <source>
        <dbReference type="Proteomes" id="UP000467841"/>
    </source>
</evidence>
<dbReference type="OrthoDB" id="642536at2759"/>
<dbReference type="Pfam" id="PF03478">
    <property type="entry name" value="Beta-prop_KIB1-4"/>
    <property type="match status" value="1"/>
</dbReference>
<dbReference type="InterPro" id="IPR005174">
    <property type="entry name" value="KIB1-4_b-propeller"/>
</dbReference>
<keyword evidence="3" id="KW-1185">Reference proteome</keyword>
<dbReference type="EMBL" id="CACVBM020001706">
    <property type="protein sequence ID" value="CAA7057835.1"/>
    <property type="molecule type" value="Genomic_DNA"/>
</dbReference>
<proteinExistence type="predicted"/>
<dbReference type="InterPro" id="IPR001810">
    <property type="entry name" value="F-box_dom"/>
</dbReference>
<name>A0A6D2LDJ3_9BRAS</name>
<dbReference type="PANTHER" id="PTHR44259">
    <property type="entry name" value="OS07G0183000 PROTEIN-RELATED"/>
    <property type="match status" value="1"/>
</dbReference>
<gene>
    <name evidence="2" type="ORF">MERR_LOCUS45071</name>
</gene>
<dbReference type="Proteomes" id="UP000467841">
    <property type="component" value="Unassembled WGS sequence"/>
</dbReference>
<sequence length="406" mass="47580">MIIKVQQFVRFLAEWDIKRLFCIDVDNSKDLKRYVHCWSKLPQDLMQMVFERLGFADFQRAKSVCSSWLSASRQSKPTNKIPWMILFPKDNNYGLLFNPEEKDKFYKTQDLGNDFAKSFCVATCRSWLLMLDPKYLNFFEAKTQDPLYNLYILDLLTRERINLPTLVSEFGLNAPIFWMDEKTKDYLVMGMFNEEDAVSFKKGDTSWKQMPELSLSCMEQGFNMVYKDHKLYCLNYYKLKIFDFSGEIPVKVFKTSVHGFIQRLLICPGRMPPAYSLTRMKHYVVVTLSGDVLIVTSTRPCMSKIWNFEIFKMDSSKGNKWEGIDSLGDEAILLELGITVDTKEINEGVKRNSIYFNGRDFGDEYDENDVLIFSLDTKKVEKPHQFVCSSVRCSNARWFLPSFKRE</sequence>
<evidence type="ECO:0000259" key="1">
    <source>
        <dbReference type="SMART" id="SM00256"/>
    </source>
</evidence>
<reference evidence="2" key="1">
    <citation type="submission" date="2020-01" db="EMBL/GenBank/DDBJ databases">
        <authorList>
            <person name="Mishra B."/>
        </authorList>
    </citation>
    <scope>NUCLEOTIDE SEQUENCE [LARGE SCALE GENOMIC DNA]</scope>
</reference>
<dbReference type="InterPro" id="IPR050942">
    <property type="entry name" value="F-box_BR-signaling"/>
</dbReference>
<dbReference type="AlphaFoldDB" id="A0A6D2LDJ3"/>